<feature type="region of interest" description="Disordered" evidence="1">
    <location>
        <begin position="429"/>
        <end position="540"/>
    </location>
</feature>
<sequence>MPSQKENPAFVAMYKQEFGLHVVWQKVSLEDLAEHENYFHGRCPDSMLAKGVKNFLDCLCDTDEEAARRDAVLKYGGHVARALFVSSMPETVRVACFEYMLHSRMCFKLRNNGNGFYVKALKDWLYSQTFHKYVERWIAFGTTFKVSTQSGSRKGQKRGRASAKNSSAPPSAAAAAAAAAATAAAAAAGGSPATSPSAGALGVSAGPASAFASGHANFSGPAAGGYSGAEDGSGAGDDDSERASRNGGGSSTRGSRGGRGRGGASNGNGAKGRKRQAQESSGLGASGFASIKIPVFGASDNEEDHQSGGHLELGSGGNGHTPDDAVADAEAEAETELIDSEGMGDEDAHVPLKLQVRQLKRRFVMQESTLQVLQSRFTLLERVNMQQQAIINQLVSQAVMQAKVQADMQQVQVHEQMNGMRSDPCVVKSHMLSQPQPQQPQQQSRQLSEQQSQQTSMQVDRPAAVKAEGTMAEHTKFAPVNSALPNSAAAPSSTPLTSPSGGPQQPPQQSQSDGINLVQSQSQSQPQAQTTTEAVAALAQ</sequence>
<evidence type="ECO:0000313" key="3">
    <source>
        <dbReference type="Proteomes" id="UP000241890"/>
    </source>
</evidence>
<evidence type="ECO:0000256" key="1">
    <source>
        <dbReference type="SAM" id="MobiDB-lite"/>
    </source>
</evidence>
<feature type="region of interest" description="Disordered" evidence="1">
    <location>
        <begin position="223"/>
        <end position="284"/>
    </location>
</feature>
<gene>
    <name evidence="2" type="ORF">FCC1311_013722</name>
</gene>
<reference evidence="2 3" key="1">
    <citation type="submission" date="2017-12" db="EMBL/GenBank/DDBJ databases">
        <title>Sequencing, de novo assembly and annotation of complete genome of a new Thraustochytrid species, strain FCC1311.</title>
        <authorList>
            <person name="Sedici K."/>
            <person name="Godart F."/>
            <person name="Aiese Cigliano R."/>
            <person name="Sanseverino W."/>
            <person name="Barakat M."/>
            <person name="Ortet P."/>
            <person name="Marechal E."/>
            <person name="Cagnac O."/>
            <person name="Amato A."/>
        </authorList>
    </citation>
    <scope>NUCLEOTIDE SEQUENCE [LARGE SCALE GENOMIC DNA]</scope>
</reference>
<feature type="region of interest" description="Disordered" evidence="1">
    <location>
        <begin position="149"/>
        <end position="168"/>
    </location>
</feature>
<dbReference type="EMBL" id="BEYU01000011">
    <property type="protein sequence ID" value="GBG25155.1"/>
    <property type="molecule type" value="Genomic_DNA"/>
</dbReference>
<feature type="compositionally biased region" description="Low complexity" evidence="1">
    <location>
        <begin position="519"/>
        <end position="532"/>
    </location>
</feature>
<organism evidence="2 3">
    <name type="scientific">Hondaea fermentalgiana</name>
    <dbReference type="NCBI Taxonomy" id="2315210"/>
    <lineage>
        <taxon>Eukaryota</taxon>
        <taxon>Sar</taxon>
        <taxon>Stramenopiles</taxon>
        <taxon>Bigyra</taxon>
        <taxon>Labyrinthulomycetes</taxon>
        <taxon>Thraustochytrida</taxon>
        <taxon>Thraustochytriidae</taxon>
        <taxon>Hondaea</taxon>
    </lineage>
</organism>
<feature type="compositionally biased region" description="Low complexity" evidence="1">
    <location>
        <begin position="478"/>
        <end position="512"/>
    </location>
</feature>
<protein>
    <submittedName>
        <fullName evidence="2">Uncharacterized protein</fullName>
    </submittedName>
</protein>
<keyword evidence="3" id="KW-1185">Reference proteome</keyword>
<dbReference type="InParanoid" id="A0A2R5G3P6"/>
<feature type="region of interest" description="Disordered" evidence="1">
    <location>
        <begin position="299"/>
        <end position="321"/>
    </location>
</feature>
<accession>A0A2R5G3P6</accession>
<evidence type="ECO:0000313" key="2">
    <source>
        <dbReference type="EMBL" id="GBG25155.1"/>
    </source>
</evidence>
<comment type="caution">
    <text evidence="2">The sequence shown here is derived from an EMBL/GenBank/DDBJ whole genome shotgun (WGS) entry which is preliminary data.</text>
</comment>
<name>A0A2R5G3P6_9STRA</name>
<proteinExistence type="predicted"/>
<feature type="compositionally biased region" description="Gly residues" evidence="1">
    <location>
        <begin position="223"/>
        <end position="235"/>
    </location>
</feature>
<feature type="compositionally biased region" description="Gly residues" evidence="1">
    <location>
        <begin position="246"/>
        <end position="270"/>
    </location>
</feature>
<dbReference type="AlphaFoldDB" id="A0A2R5G3P6"/>
<dbReference type="Proteomes" id="UP000241890">
    <property type="component" value="Unassembled WGS sequence"/>
</dbReference>
<feature type="compositionally biased region" description="Low complexity" evidence="1">
    <location>
        <begin position="433"/>
        <end position="458"/>
    </location>
</feature>